<name>A0ABR4ZA77_9NOCA</name>
<sequence>MEERKDVTVPAAAAHATVTATLTARVGVRNYRATQLLWAARRAARESREIEADLAGTHRPSIELGAVVTNAVLLAVAFMEASVNEVLQDIAESKPGALNSRCVGIAEDAALLIRELWMPPARLERAGILEKYQVALTASRKPPLAKGANPYQAASKLIDLRNALVHFKPEWQMDDDEHVLERKLDGLFPLNAIFREPVSPWYPNMCLSAGCADWANSSATALVDEWWRVIGLVRDYHEELRSMPTP</sequence>
<keyword evidence="2" id="KW-1185">Reference proteome</keyword>
<dbReference type="EMBL" id="JNFP01000037">
    <property type="protein sequence ID" value="KIA62012.1"/>
    <property type="molecule type" value="Genomic_DNA"/>
</dbReference>
<proteinExistence type="predicted"/>
<protein>
    <recommendedName>
        <fullName evidence="3">RiboL-PSP-HEPN domain-containing protein</fullName>
    </recommendedName>
</protein>
<reference evidence="1 2" key="1">
    <citation type="journal article" date="2014" name="Int. J. Syst. Evol. Microbiol.">
        <title>Nocardia vulneris sp. nov., isolated from wounds of human patients in North America.</title>
        <authorList>
            <person name="Lasker B.A."/>
            <person name="Bell M."/>
            <person name="Klenk H.P."/>
            <person name="Sproer C."/>
            <person name="Schumann C."/>
            <person name="Schumann P."/>
            <person name="Brown J.M."/>
        </authorList>
    </citation>
    <scope>NUCLEOTIDE SEQUENCE [LARGE SCALE GENOMIC DNA]</scope>
    <source>
        <strain evidence="1 2">W9851</strain>
    </source>
</reference>
<accession>A0ABR4ZA77</accession>
<dbReference type="RefSeq" id="WP_043676461.1">
    <property type="nucleotide sequence ID" value="NZ_BDCI01000022.1"/>
</dbReference>
<dbReference type="Proteomes" id="UP000031364">
    <property type="component" value="Unassembled WGS sequence"/>
</dbReference>
<comment type="caution">
    <text evidence="1">The sequence shown here is derived from an EMBL/GenBank/DDBJ whole genome shotgun (WGS) entry which is preliminary data.</text>
</comment>
<evidence type="ECO:0000313" key="2">
    <source>
        <dbReference type="Proteomes" id="UP000031364"/>
    </source>
</evidence>
<gene>
    <name evidence="1" type="ORF">FG87_27605</name>
</gene>
<organism evidence="1 2">
    <name type="scientific">Nocardia vulneris</name>
    <dbReference type="NCBI Taxonomy" id="1141657"/>
    <lineage>
        <taxon>Bacteria</taxon>
        <taxon>Bacillati</taxon>
        <taxon>Actinomycetota</taxon>
        <taxon>Actinomycetes</taxon>
        <taxon>Mycobacteriales</taxon>
        <taxon>Nocardiaceae</taxon>
        <taxon>Nocardia</taxon>
    </lineage>
</organism>
<evidence type="ECO:0008006" key="3">
    <source>
        <dbReference type="Google" id="ProtNLM"/>
    </source>
</evidence>
<evidence type="ECO:0000313" key="1">
    <source>
        <dbReference type="EMBL" id="KIA62012.1"/>
    </source>
</evidence>